<accession>U4UQU7</accession>
<protein>
    <recommendedName>
        <fullName evidence="8">Myb-like domain-containing protein</fullName>
    </recommendedName>
</protein>
<evidence type="ECO:0000313" key="7">
    <source>
        <dbReference type="Proteomes" id="UP000030742"/>
    </source>
</evidence>
<dbReference type="OrthoDB" id="6257037at2759"/>
<reference evidence="6 7" key="1">
    <citation type="journal article" date="2013" name="Genome Biol.">
        <title>Draft genome of the mountain pine beetle, Dendroctonus ponderosae Hopkins, a major forest pest.</title>
        <authorList>
            <person name="Keeling C.I."/>
            <person name="Yuen M.M."/>
            <person name="Liao N.Y."/>
            <person name="Docking T.R."/>
            <person name="Chan S.K."/>
            <person name="Taylor G.A."/>
            <person name="Palmquist D.L."/>
            <person name="Jackman S.D."/>
            <person name="Nguyen A."/>
            <person name="Li M."/>
            <person name="Henderson H."/>
            <person name="Janes J.K."/>
            <person name="Zhao Y."/>
            <person name="Pandoh P."/>
            <person name="Moore R."/>
            <person name="Sperling F.A."/>
            <person name="Huber D.P."/>
            <person name="Birol I."/>
            <person name="Jones S.J."/>
            <person name="Bohlmann J."/>
        </authorList>
    </citation>
    <scope>NUCLEOTIDE SEQUENCE</scope>
</reference>
<evidence type="ECO:0000256" key="3">
    <source>
        <dbReference type="ARBA" id="ARBA00023163"/>
    </source>
</evidence>
<feature type="region of interest" description="Disordered" evidence="5">
    <location>
        <begin position="1"/>
        <end position="58"/>
    </location>
</feature>
<dbReference type="GO" id="GO:0005634">
    <property type="term" value="C:nucleus"/>
    <property type="evidence" value="ECO:0007669"/>
    <property type="project" value="UniProtKB-SubCell"/>
</dbReference>
<feature type="compositionally biased region" description="Low complexity" evidence="5">
    <location>
        <begin position="616"/>
        <end position="630"/>
    </location>
</feature>
<dbReference type="Proteomes" id="UP000030742">
    <property type="component" value="Unassembled WGS sequence"/>
</dbReference>
<feature type="region of interest" description="Disordered" evidence="5">
    <location>
        <begin position="94"/>
        <end position="123"/>
    </location>
</feature>
<dbReference type="InterPro" id="IPR052435">
    <property type="entry name" value="YY1-Transcr_Regul"/>
</dbReference>
<dbReference type="Pfam" id="PF21227">
    <property type="entry name" value="Myb_DNA-binding_7"/>
    <property type="match status" value="1"/>
</dbReference>
<dbReference type="AlphaFoldDB" id="U4UQU7"/>
<dbReference type="GO" id="GO:0006355">
    <property type="term" value="P:regulation of DNA-templated transcription"/>
    <property type="evidence" value="ECO:0007669"/>
    <property type="project" value="TreeGrafter"/>
</dbReference>
<gene>
    <name evidence="6" type="ORF">D910_09739</name>
</gene>
<evidence type="ECO:0008006" key="8">
    <source>
        <dbReference type="Google" id="ProtNLM"/>
    </source>
</evidence>
<evidence type="ECO:0000256" key="2">
    <source>
        <dbReference type="ARBA" id="ARBA00023015"/>
    </source>
</evidence>
<comment type="subcellular location">
    <subcellularLocation>
        <location evidence="1">Nucleus</location>
    </subcellularLocation>
</comment>
<dbReference type="Gene3D" id="1.10.10.60">
    <property type="entry name" value="Homeodomain-like"/>
    <property type="match status" value="1"/>
</dbReference>
<keyword evidence="3" id="KW-0804">Transcription</keyword>
<feature type="compositionally biased region" description="Basic residues" evidence="5">
    <location>
        <begin position="506"/>
        <end position="517"/>
    </location>
</feature>
<feature type="compositionally biased region" description="Basic and acidic residues" evidence="5">
    <location>
        <begin position="562"/>
        <end position="573"/>
    </location>
</feature>
<evidence type="ECO:0000313" key="6">
    <source>
        <dbReference type="EMBL" id="ERL92425.1"/>
    </source>
</evidence>
<sequence>MADLGATLDASGKPQQENEEKNRAISNETASLIIASSIEEQRKPETTTTSTAEEPKRLKVARNIEFSTIMSSSFQKSNTSSEVEFCRNASDMPICQTSQSDENDGPVASGDNSQAIDSEKDNPEDINELLVASTTLKPDSKSNAKRKVSTAERKKNKLRKEFLTNLAIATPDNPDNERHKNEMFAVAYYDKLRETLEFEDYHKIMRILNDFGAGDVIDLYNDVQAILVPKYHELAEDFLFFLRQKEAATVGKLIPWLQMQTRVKFLRKLEVCFKDQPTQLKRVYNTLMELSKNESINMEKIKATLIPMLKGSKILMDLLLQGFKDEPPPPSLLEGPYETIDINKELARPDNEEMYETFVVPNTEDKYGGQNCICHCHRIEDNEYKSRFKHCNSCGLKFVNGKLYLSVGRSFQPATIAFKTNRHINHNARLMSKSATAGFSHKKKRPDNSPNKISGFTAKEALEEDTEDEELGKRKKSISRTPRKRVKLSSPKKSPGRCSDSAENTKHRKRTYSSRKSKKDEGKRRDMETENRHEQMEEREGQSVELKAEKYPVVADVDESEHEASEEQREKSTEYCMDSSGESLEKSLTPEQHTMESETELDVEESSQDNYESDESSSSTESTKGSQSDSNTNDEPAWGREEDTIILETIQKEDDKEYALQIISDKLPNRTVAQIRSRLSRLVNLLIETLKSK</sequence>
<feature type="compositionally biased region" description="Acidic residues" evidence="5">
    <location>
        <begin position="597"/>
        <end position="615"/>
    </location>
</feature>
<dbReference type="EMBL" id="KB632326">
    <property type="protein sequence ID" value="ERL92425.1"/>
    <property type="molecule type" value="Genomic_DNA"/>
</dbReference>
<dbReference type="PANTHER" id="PTHR16088">
    <property type="entry name" value="YY1 ASSOCIATED PROTEIN-RELATED"/>
    <property type="match status" value="1"/>
</dbReference>
<dbReference type="InterPro" id="IPR009057">
    <property type="entry name" value="Homeodomain-like_sf"/>
</dbReference>
<name>U4UQU7_DENPD</name>
<dbReference type="SUPFAM" id="SSF46689">
    <property type="entry name" value="Homeodomain-like"/>
    <property type="match status" value="1"/>
</dbReference>
<evidence type="ECO:0000256" key="4">
    <source>
        <dbReference type="ARBA" id="ARBA00023242"/>
    </source>
</evidence>
<evidence type="ECO:0000256" key="1">
    <source>
        <dbReference type="ARBA" id="ARBA00004123"/>
    </source>
</evidence>
<feature type="region of interest" description="Disordered" evidence="5">
    <location>
        <begin position="434"/>
        <end position="644"/>
    </location>
</feature>
<evidence type="ECO:0000256" key="5">
    <source>
        <dbReference type="SAM" id="MobiDB-lite"/>
    </source>
</evidence>
<feature type="compositionally biased region" description="Basic and acidic residues" evidence="5">
    <location>
        <begin position="518"/>
        <end position="550"/>
    </location>
</feature>
<keyword evidence="4" id="KW-0539">Nucleus</keyword>
<feature type="compositionally biased region" description="Basic residues" evidence="5">
    <location>
        <begin position="473"/>
        <end position="487"/>
    </location>
</feature>
<organism evidence="6 7">
    <name type="scientific">Dendroctonus ponderosae</name>
    <name type="common">Mountain pine beetle</name>
    <dbReference type="NCBI Taxonomy" id="77166"/>
    <lineage>
        <taxon>Eukaryota</taxon>
        <taxon>Metazoa</taxon>
        <taxon>Ecdysozoa</taxon>
        <taxon>Arthropoda</taxon>
        <taxon>Hexapoda</taxon>
        <taxon>Insecta</taxon>
        <taxon>Pterygota</taxon>
        <taxon>Neoptera</taxon>
        <taxon>Endopterygota</taxon>
        <taxon>Coleoptera</taxon>
        <taxon>Polyphaga</taxon>
        <taxon>Cucujiformia</taxon>
        <taxon>Curculionidae</taxon>
        <taxon>Scolytinae</taxon>
        <taxon>Dendroctonus</taxon>
    </lineage>
</organism>
<dbReference type="PANTHER" id="PTHR16088:SF3">
    <property type="entry name" value="GON-4-LIKE PROTEIN"/>
    <property type="match status" value="1"/>
</dbReference>
<proteinExistence type="predicted"/>
<dbReference type="STRING" id="77166.U4UQU7"/>
<keyword evidence="2" id="KW-0805">Transcription regulation</keyword>
<dbReference type="GO" id="GO:0003712">
    <property type="term" value="F:transcription coregulator activity"/>
    <property type="evidence" value="ECO:0007669"/>
    <property type="project" value="TreeGrafter"/>
</dbReference>